<dbReference type="EMBL" id="CADEBC010000587">
    <property type="protein sequence ID" value="CAB3256917.1"/>
    <property type="molecule type" value="Genomic_DNA"/>
</dbReference>
<accession>A0A8S1BB51</accession>
<dbReference type="AlphaFoldDB" id="A0A8S1BB51"/>
<name>A0A8S1BB51_ARCPL</name>
<dbReference type="Proteomes" id="UP000494106">
    <property type="component" value="Unassembled WGS sequence"/>
</dbReference>
<evidence type="ECO:0000313" key="1">
    <source>
        <dbReference type="EMBL" id="CAB3256917.1"/>
    </source>
</evidence>
<keyword evidence="2" id="KW-1185">Reference proteome</keyword>
<sequence length="223" mass="25589">MFNNDTLFNVEKQGARQKQVNPVPSDKEAARKLINLWKISRAGGVVPELEKDPFDDTEFTTPTTTTKGVNILDKTVSKRLILDFMKRQNFSYCLGGMHRLFYVLYEKTDDQADVFFDAFTTAIWGLADNGKLECLEPLLRNRILRATLWTKLVAPLYVRRFMGKLYVALDARQFEDSDVERVVLTYDSLFTDEEGDQLINSVLIIEAYDIIARGNFSLVIIID</sequence>
<evidence type="ECO:0000313" key="2">
    <source>
        <dbReference type="Proteomes" id="UP000494106"/>
    </source>
</evidence>
<proteinExistence type="predicted"/>
<dbReference type="OrthoDB" id="7436157at2759"/>
<organism evidence="1 2">
    <name type="scientific">Arctia plantaginis</name>
    <name type="common">Wood tiger moth</name>
    <name type="synonym">Phalaena plantaginis</name>
    <dbReference type="NCBI Taxonomy" id="874455"/>
    <lineage>
        <taxon>Eukaryota</taxon>
        <taxon>Metazoa</taxon>
        <taxon>Ecdysozoa</taxon>
        <taxon>Arthropoda</taxon>
        <taxon>Hexapoda</taxon>
        <taxon>Insecta</taxon>
        <taxon>Pterygota</taxon>
        <taxon>Neoptera</taxon>
        <taxon>Endopterygota</taxon>
        <taxon>Lepidoptera</taxon>
        <taxon>Glossata</taxon>
        <taxon>Ditrysia</taxon>
        <taxon>Noctuoidea</taxon>
        <taxon>Erebidae</taxon>
        <taxon>Arctiinae</taxon>
        <taxon>Arctia</taxon>
    </lineage>
</organism>
<protein>
    <submittedName>
        <fullName evidence="1">Uncharacterized protein</fullName>
    </submittedName>
</protein>
<comment type="caution">
    <text evidence="1">The sequence shown here is derived from an EMBL/GenBank/DDBJ whole genome shotgun (WGS) entry which is preliminary data.</text>
</comment>
<reference evidence="1 2" key="1">
    <citation type="submission" date="2020-04" db="EMBL/GenBank/DDBJ databases">
        <authorList>
            <person name="Wallbank WR R."/>
            <person name="Pardo Diaz C."/>
            <person name="Kozak K."/>
            <person name="Martin S."/>
            <person name="Jiggins C."/>
            <person name="Moest M."/>
            <person name="Warren A I."/>
            <person name="Byers J.R.P. K."/>
            <person name="Montejo-Kovacevich G."/>
            <person name="Yen C E."/>
        </authorList>
    </citation>
    <scope>NUCLEOTIDE SEQUENCE [LARGE SCALE GENOMIC DNA]</scope>
</reference>
<gene>
    <name evidence="1" type="ORF">APLA_LOCUS15646</name>
</gene>